<feature type="region of interest" description="Disordered" evidence="1">
    <location>
        <begin position="1"/>
        <end position="20"/>
    </location>
</feature>
<reference evidence="2" key="1">
    <citation type="submission" date="2023-01" db="EMBL/GenBank/DDBJ databases">
        <authorList>
            <person name="Van Ghelder C."/>
            <person name="Rancurel C."/>
        </authorList>
    </citation>
    <scope>NUCLEOTIDE SEQUENCE</scope>
    <source>
        <strain evidence="2">CNCM I-4278</strain>
    </source>
</reference>
<keyword evidence="3" id="KW-1185">Reference proteome</keyword>
<dbReference type="Proteomes" id="UP001152607">
    <property type="component" value="Unassembled WGS sequence"/>
</dbReference>
<feature type="region of interest" description="Disordered" evidence="1">
    <location>
        <begin position="33"/>
        <end position="95"/>
    </location>
</feature>
<gene>
    <name evidence="2" type="ORF">PDIGIT_LOCUS9709</name>
</gene>
<sequence>MFALRTIEARTNQESPPTTRGCFIHLGIDVHSMPFPSSLRMTKPRKNSTVPHTHTEGGSAGSSLKRQPFLPFPLPPQDQRREEKRKREKQYYKSP</sequence>
<evidence type="ECO:0000256" key="1">
    <source>
        <dbReference type="SAM" id="MobiDB-lite"/>
    </source>
</evidence>
<feature type="compositionally biased region" description="Polar residues" evidence="1">
    <location>
        <begin position="9"/>
        <end position="18"/>
    </location>
</feature>
<evidence type="ECO:0000313" key="2">
    <source>
        <dbReference type="EMBL" id="CAI6336605.1"/>
    </source>
</evidence>
<evidence type="ECO:0000313" key="3">
    <source>
        <dbReference type="Proteomes" id="UP001152607"/>
    </source>
</evidence>
<protein>
    <submittedName>
        <fullName evidence="2">Uncharacterized protein</fullName>
    </submittedName>
</protein>
<comment type="caution">
    <text evidence="2">The sequence shown here is derived from an EMBL/GenBank/DDBJ whole genome shotgun (WGS) entry which is preliminary data.</text>
</comment>
<dbReference type="EMBL" id="CAOQHR010000006">
    <property type="protein sequence ID" value="CAI6336605.1"/>
    <property type="molecule type" value="Genomic_DNA"/>
</dbReference>
<proteinExistence type="predicted"/>
<dbReference type="AlphaFoldDB" id="A0A9W4XQ25"/>
<name>A0A9W4XQ25_9PLEO</name>
<accession>A0A9W4XQ25</accession>
<organism evidence="2 3">
    <name type="scientific">Periconia digitata</name>
    <dbReference type="NCBI Taxonomy" id="1303443"/>
    <lineage>
        <taxon>Eukaryota</taxon>
        <taxon>Fungi</taxon>
        <taxon>Dikarya</taxon>
        <taxon>Ascomycota</taxon>
        <taxon>Pezizomycotina</taxon>
        <taxon>Dothideomycetes</taxon>
        <taxon>Pleosporomycetidae</taxon>
        <taxon>Pleosporales</taxon>
        <taxon>Massarineae</taxon>
        <taxon>Periconiaceae</taxon>
        <taxon>Periconia</taxon>
    </lineage>
</organism>